<gene>
    <name evidence="2" type="ORF">FSARC_11114</name>
</gene>
<accession>A0A8H4THG1</accession>
<dbReference type="InterPro" id="IPR017771">
    <property type="entry name" value="Cyanamide_hydratase_HD"/>
</dbReference>
<dbReference type="Proteomes" id="UP000622797">
    <property type="component" value="Unassembled WGS sequence"/>
</dbReference>
<dbReference type="PROSITE" id="PS51831">
    <property type="entry name" value="HD"/>
    <property type="match status" value="1"/>
</dbReference>
<name>A0A8H4THG1_9HYPO</name>
<sequence>MNVYETHFLQEIYDPQHSTAIAIHVHFLLYFPLYLNEMSPTEVEANGWTAVPVSGKEIKDSVGQLGTTQTYTVQDIAFPSEDKLVTEAQAFVKARLSPEAYNHSMRVFYWGSIIAKRLLPKQAEALSPSTWALACLLHDIGTAEAYFTSTRMSFDIYGGIKAMEVLKVLGGSTDQSEAVAEAIIRHQDMGVDGTITFLGQLIQLATLYDNAGVYEGIEDFGSWVDDTTRDNINKTFPRHGWCSSFACTIRKEETNKPWCHSTHIPQFDEKIEANTLMKPWE</sequence>
<dbReference type="AlphaFoldDB" id="A0A8H4THG1"/>
<dbReference type="PANTHER" id="PTHR35569:SF8">
    <property type="entry name" value="HYDRATASE, PUTATIVE (AFU_ORTHOLOGUE AFUA_7G06270)-RELATED"/>
    <property type="match status" value="1"/>
</dbReference>
<evidence type="ECO:0000313" key="2">
    <source>
        <dbReference type="EMBL" id="KAF4958078.1"/>
    </source>
</evidence>
<reference evidence="2" key="2">
    <citation type="submission" date="2020-05" db="EMBL/GenBank/DDBJ databases">
        <authorList>
            <person name="Kim H.-S."/>
            <person name="Proctor R.H."/>
            <person name="Brown D.W."/>
        </authorList>
    </citation>
    <scope>NUCLEOTIDE SEQUENCE</scope>
    <source>
        <strain evidence="2">NRRL 20472</strain>
    </source>
</reference>
<dbReference type="Pfam" id="PF01966">
    <property type="entry name" value="HD"/>
    <property type="match status" value="1"/>
</dbReference>
<dbReference type="PANTHER" id="PTHR35569">
    <property type="entry name" value="CYANAMIDE HYDRATASE DDI2-RELATED"/>
    <property type="match status" value="1"/>
</dbReference>
<dbReference type="CDD" id="cd00077">
    <property type="entry name" value="HDc"/>
    <property type="match status" value="1"/>
</dbReference>
<dbReference type="NCBIfam" id="TIGR03401">
    <property type="entry name" value="cyanamide_fam"/>
    <property type="match status" value="1"/>
</dbReference>
<dbReference type="EMBL" id="JABEXW010000705">
    <property type="protein sequence ID" value="KAF4958078.1"/>
    <property type="molecule type" value="Genomic_DNA"/>
</dbReference>
<keyword evidence="3" id="KW-1185">Reference proteome</keyword>
<dbReference type="InterPro" id="IPR006674">
    <property type="entry name" value="HD_domain"/>
</dbReference>
<feature type="domain" description="HD" evidence="1">
    <location>
        <begin position="100"/>
        <end position="211"/>
    </location>
</feature>
<proteinExistence type="predicted"/>
<organism evidence="2 3">
    <name type="scientific">Fusarium sarcochroum</name>
    <dbReference type="NCBI Taxonomy" id="1208366"/>
    <lineage>
        <taxon>Eukaryota</taxon>
        <taxon>Fungi</taxon>
        <taxon>Dikarya</taxon>
        <taxon>Ascomycota</taxon>
        <taxon>Pezizomycotina</taxon>
        <taxon>Sordariomycetes</taxon>
        <taxon>Hypocreomycetidae</taxon>
        <taxon>Hypocreales</taxon>
        <taxon>Nectriaceae</taxon>
        <taxon>Fusarium</taxon>
        <taxon>Fusarium lateritium species complex</taxon>
    </lineage>
</organism>
<comment type="caution">
    <text evidence="2">The sequence shown here is derived from an EMBL/GenBank/DDBJ whole genome shotgun (WGS) entry which is preliminary data.</text>
</comment>
<dbReference type="SMART" id="SM00471">
    <property type="entry name" value="HDc"/>
    <property type="match status" value="1"/>
</dbReference>
<dbReference type="InterPro" id="IPR003607">
    <property type="entry name" value="HD/PDEase_dom"/>
</dbReference>
<evidence type="ECO:0000313" key="3">
    <source>
        <dbReference type="Proteomes" id="UP000622797"/>
    </source>
</evidence>
<dbReference type="Gene3D" id="1.10.3210.10">
    <property type="entry name" value="Hypothetical protein af1432"/>
    <property type="match status" value="1"/>
</dbReference>
<protein>
    <recommendedName>
        <fullName evidence="1">HD domain-containing protein</fullName>
    </recommendedName>
</protein>
<dbReference type="OrthoDB" id="409121at2759"/>
<reference evidence="2" key="1">
    <citation type="journal article" date="2020" name="BMC Genomics">
        <title>Correction to: Identification and distribution of gene clusters required for synthesis of sphingolipid metabolism inhibitors in diverse species of the filamentous fungus Fusarium.</title>
        <authorList>
            <person name="Kim H.S."/>
            <person name="Lohmar J.M."/>
            <person name="Busman M."/>
            <person name="Brown D.W."/>
            <person name="Naumann T.A."/>
            <person name="Divon H.H."/>
            <person name="Lysoe E."/>
            <person name="Uhlig S."/>
            <person name="Proctor R.H."/>
        </authorList>
    </citation>
    <scope>NUCLEOTIDE SEQUENCE</scope>
    <source>
        <strain evidence="2">NRRL 20472</strain>
    </source>
</reference>
<evidence type="ECO:0000259" key="1">
    <source>
        <dbReference type="PROSITE" id="PS51831"/>
    </source>
</evidence>
<dbReference type="SUPFAM" id="SSF109604">
    <property type="entry name" value="HD-domain/PDEase-like"/>
    <property type="match status" value="1"/>
</dbReference>
<dbReference type="FunFam" id="1.10.3210.10:FF:000038">
    <property type="entry name" value="Cyanamide hydratase, putative"/>
    <property type="match status" value="1"/>
</dbReference>